<gene>
    <name evidence="1" type="ORF">TM448A00538_0013</name>
</gene>
<name>A0A6H1ZHE3_9ZZZZ</name>
<sequence length="174" mass="17382">MVKVGSLGGDGADAVSVKSVMVGAVVKEITGAVNAGAVPKSATAPPEREITGTDGAVVLCVKTEILKSAPKLNTGKTNADGFVNVGVEPMSEKSIFASAGTIGRTNRGGVVYVGKVSDTDINVSIVGNTGNTKLERVSALVNVKIGAIKVGGSIKEAILPSLKLIMGIVGAIVP</sequence>
<dbReference type="AlphaFoldDB" id="A0A6H1ZHE3"/>
<evidence type="ECO:0000313" key="1">
    <source>
        <dbReference type="EMBL" id="QJA46851.1"/>
    </source>
</evidence>
<proteinExistence type="predicted"/>
<accession>A0A6H1ZHE3</accession>
<dbReference type="EMBL" id="MT144023">
    <property type="protein sequence ID" value="QJA46851.1"/>
    <property type="molecule type" value="Genomic_DNA"/>
</dbReference>
<organism evidence="1">
    <name type="scientific">viral metagenome</name>
    <dbReference type="NCBI Taxonomy" id="1070528"/>
    <lineage>
        <taxon>unclassified sequences</taxon>
        <taxon>metagenomes</taxon>
        <taxon>organismal metagenomes</taxon>
    </lineage>
</organism>
<protein>
    <submittedName>
        <fullName evidence="1">Uncharacterized protein</fullName>
    </submittedName>
</protein>
<reference evidence="1" key="1">
    <citation type="submission" date="2020-03" db="EMBL/GenBank/DDBJ databases">
        <title>The deep terrestrial virosphere.</title>
        <authorList>
            <person name="Holmfeldt K."/>
            <person name="Nilsson E."/>
            <person name="Simone D."/>
            <person name="Lopez-Fernandez M."/>
            <person name="Wu X."/>
            <person name="de Brujin I."/>
            <person name="Lundin D."/>
            <person name="Andersson A."/>
            <person name="Bertilsson S."/>
            <person name="Dopson M."/>
        </authorList>
    </citation>
    <scope>NUCLEOTIDE SEQUENCE</scope>
    <source>
        <strain evidence="1">TM448A00538</strain>
    </source>
</reference>